<sequence>MLSPELKLRIERALHECAAWADAEVNRRRLGGNEPSRQQCQEVLPTLDPCGQKVTRAMQWGSEKHGLATQCVQEKLDPLIPGRFSLEPRYRYDNPTGQLQWLSPAEVRAILRQNCGKELKGTLVPDVVIHSGNPLQAVSIYDFKFPCPPDNRSSWRTYTEGHIDQDLTQGKVYVDALKAEAALVTPRQGVHQRIHP</sequence>
<reference evidence="1 2" key="2">
    <citation type="submission" date="2016-12" db="EMBL/GenBank/DDBJ databases">
        <title>Draft Genome Sequence of Cystobacter ferrugineus Strain Cbfe23.</title>
        <authorList>
            <person name="Akbar S."/>
            <person name="Dowd S.E."/>
            <person name="Stevens D.C."/>
        </authorList>
    </citation>
    <scope>NUCLEOTIDE SEQUENCE [LARGE SCALE GENOMIC DNA]</scope>
    <source>
        <strain evidence="1 2">Cbfe23</strain>
    </source>
</reference>
<proteinExistence type="predicted"/>
<keyword evidence="2" id="KW-1185">Reference proteome</keyword>
<dbReference type="AlphaFoldDB" id="A0A1L9B1H7"/>
<accession>A0A1L9B1H7</accession>
<organism evidence="1 2">
    <name type="scientific">Cystobacter ferrugineus</name>
    <dbReference type="NCBI Taxonomy" id="83449"/>
    <lineage>
        <taxon>Bacteria</taxon>
        <taxon>Pseudomonadati</taxon>
        <taxon>Myxococcota</taxon>
        <taxon>Myxococcia</taxon>
        <taxon>Myxococcales</taxon>
        <taxon>Cystobacterineae</taxon>
        <taxon>Archangiaceae</taxon>
        <taxon>Cystobacter</taxon>
    </lineage>
</organism>
<protein>
    <submittedName>
        <fullName evidence="1">Uncharacterized protein</fullName>
    </submittedName>
</protein>
<gene>
    <name evidence="1" type="ORF">BON30_36270</name>
</gene>
<name>A0A1L9B1H7_9BACT</name>
<comment type="caution">
    <text evidence="1">The sequence shown here is derived from an EMBL/GenBank/DDBJ whole genome shotgun (WGS) entry which is preliminary data.</text>
</comment>
<dbReference type="STRING" id="83449.BON30_36270"/>
<reference evidence="2" key="1">
    <citation type="submission" date="2016-11" db="EMBL/GenBank/DDBJ databases">
        <authorList>
            <person name="Shukria A."/>
            <person name="Stevens D.C."/>
        </authorList>
    </citation>
    <scope>NUCLEOTIDE SEQUENCE [LARGE SCALE GENOMIC DNA]</scope>
    <source>
        <strain evidence="2">Cbfe23</strain>
    </source>
</reference>
<evidence type="ECO:0000313" key="2">
    <source>
        <dbReference type="Proteomes" id="UP000182229"/>
    </source>
</evidence>
<dbReference type="EMBL" id="MPIN01000012">
    <property type="protein sequence ID" value="OJH36112.1"/>
    <property type="molecule type" value="Genomic_DNA"/>
</dbReference>
<dbReference type="Proteomes" id="UP000182229">
    <property type="component" value="Unassembled WGS sequence"/>
</dbReference>
<evidence type="ECO:0000313" key="1">
    <source>
        <dbReference type="EMBL" id="OJH36112.1"/>
    </source>
</evidence>